<feature type="signal peptide" evidence="1">
    <location>
        <begin position="1"/>
        <end position="28"/>
    </location>
</feature>
<gene>
    <name evidence="2" type="ORF">DFP90_105326</name>
</gene>
<protein>
    <recommendedName>
        <fullName evidence="4">DUF2155 domain-containing protein</fullName>
    </recommendedName>
</protein>
<dbReference type="Pfam" id="PF09923">
    <property type="entry name" value="DUF2155"/>
    <property type="match status" value="1"/>
</dbReference>
<comment type="caution">
    <text evidence="2">The sequence shown here is derived from an EMBL/GenBank/DDBJ whole genome shotgun (WGS) entry which is preliminary data.</text>
</comment>
<dbReference type="AlphaFoldDB" id="A0A3D9HKF0"/>
<accession>A0A3D9HKF0</accession>
<organism evidence="2 3">
    <name type="scientific">Aestuariispira insulae</name>
    <dbReference type="NCBI Taxonomy" id="1461337"/>
    <lineage>
        <taxon>Bacteria</taxon>
        <taxon>Pseudomonadati</taxon>
        <taxon>Pseudomonadota</taxon>
        <taxon>Alphaproteobacteria</taxon>
        <taxon>Rhodospirillales</taxon>
        <taxon>Kiloniellaceae</taxon>
        <taxon>Aestuariispira</taxon>
    </lineage>
</organism>
<sequence>MKKMRMRTALAPLGAMTLLAGLAFQAGAEPRNTVIMQGLDKVTARVSTFEAAIDQPVSFGALTITPRHCDRTPPEEAPESAAFLEIWEQKRGDEEALSLFNGWMFASSPALSALEHPVYDVWVLECVDREAGTAAPAEETNEQ</sequence>
<dbReference type="InterPro" id="IPR019225">
    <property type="entry name" value="DUF2155"/>
</dbReference>
<evidence type="ECO:0008006" key="4">
    <source>
        <dbReference type="Google" id="ProtNLM"/>
    </source>
</evidence>
<evidence type="ECO:0000313" key="2">
    <source>
        <dbReference type="EMBL" id="RED49953.1"/>
    </source>
</evidence>
<evidence type="ECO:0000256" key="1">
    <source>
        <dbReference type="SAM" id="SignalP"/>
    </source>
</evidence>
<reference evidence="2 3" key="1">
    <citation type="submission" date="2018-07" db="EMBL/GenBank/DDBJ databases">
        <title>Genomic Encyclopedia of Type Strains, Phase III (KMG-III): the genomes of soil and plant-associated and newly described type strains.</title>
        <authorList>
            <person name="Whitman W."/>
        </authorList>
    </citation>
    <scope>NUCLEOTIDE SEQUENCE [LARGE SCALE GENOMIC DNA]</scope>
    <source>
        <strain evidence="2 3">CECT 8488</strain>
    </source>
</reference>
<feature type="chain" id="PRO_5017808014" description="DUF2155 domain-containing protein" evidence="1">
    <location>
        <begin position="29"/>
        <end position="143"/>
    </location>
</feature>
<evidence type="ECO:0000313" key="3">
    <source>
        <dbReference type="Proteomes" id="UP000256845"/>
    </source>
</evidence>
<keyword evidence="1" id="KW-0732">Signal</keyword>
<keyword evidence="3" id="KW-1185">Reference proteome</keyword>
<name>A0A3D9HKF0_9PROT</name>
<proteinExistence type="predicted"/>
<dbReference type="Proteomes" id="UP000256845">
    <property type="component" value="Unassembled WGS sequence"/>
</dbReference>
<dbReference type="EMBL" id="QRDW01000005">
    <property type="protein sequence ID" value="RED49953.1"/>
    <property type="molecule type" value="Genomic_DNA"/>
</dbReference>